<evidence type="ECO:0000313" key="8">
    <source>
        <dbReference type="Proteomes" id="UP001500657"/>
    </source>
</evidence>
<dbReference type="PANTHER" id="PTHR38344:SF1">
    <property type="entry name" value="INORGANIC CARBON TRANSPORTER SUBUNIT DABA-RELATED"/>
    <property type="match status" value="1"/>
</dbReference>
<dbReference type="EMBL" id="BAAAFO010000001">
    <property type="protein sequence ID" value="GAA0238851.1"/>
    <property type="molecule type" value="Genomic_DNA"/>
</dbReference>
<feature type="binding site" evidence="6">
    <location>
        <position position="350"/>
    </location>
    <ligand>
        <name>Zn(2+)</name>
        <dbReference type="ChEBI" id="CHEBI:29105"/>
    </ligand>
</feature>
<dbReference type="HAMAP" id="MF_01871">
    <property type="entry name" value="DabA"/>
    <property type="match status" value="1"/>
</dbReference>
<name>A0ABN0U4Y6_9GAMM</name>
<reference evidence="7 8" key="1">
    <citation type="journal article" date="2019" name="Int. J. Syst. Evol. Microbiol.">
        <title>The Global Catalogue of Microorganisms (GCM) 10K type strain sequencing project: providing services to taxonomists for standard genome sequencing and annotation.</title>
        <authorList>
            <consortium name="The Broad Institute Genomics Platform"/>
            <consortium name="The Broad Institute Genome Sequencing Center for Infectious Disease"/>
            <person name="Wu L."/>
            <person name="Ma J."/>
        </authorList>
    </citation>
    <scope>NUCLEOTIDE SEQUENCE [LARGE SCALE GENOMIC DNA]</scope>
    <source>
        <strain evidence="7 8">JCM 16242</strain>
    </source>
</reference>
<evidence type="ECO:0000256" key="5">
    <source>
        <dbReference type="ARBA" id="ARBA00023136"/>
    </source>
</evidence>
<proteinExistence type="inferred from homology"/>
<comment type="function">
    <text evidence="6">Part of an energy-coupled inorganic carbon pump.</text>
</comment>
<feature type="binding site" evidence="6">
    <location>
        <position position="348"/>
    </location>
    <ligand>
        <name>Zn(2+)</name>
        <dbReference type="ChEBI" id="CHEBI:29105"/>
    </ligand>
</feature>
<comment type="cofactor">
    <cofactor evidence="6">
        <name>Zn(2+)</name>
        <dbReference type="ChEBI" id="CHEBI:29105"/>
    </cofactor>
</comment>
<keyword evidence="1 6" id="KW-0813">Transport</keyword>
<evidence type="ECO:0000256" key="4">
    <source>
        <dbReference type="ARBA" id="ARBA00022833"/>
    </source>
</evidence>
<feature type="binding site" evidence="6">
    <location>
        <position position="540"/>
    </location>
    <ligand>
        <name>Zn(2+)</name>
        <dbReference type="ChEBI" id="CHEBI:29105"/>
    </ligand>
</feature>
<keyword evidence="2 6" id="KW-1003">Cell membrane</keyword>
<evidence type="ECO:0000256" key="1">
    <source>
        <dbReference type="ARBA" id="ARBA00022448"/>
    </source>
</evidence>
<keyword evidence="5 6" id="KW-0472">Membrane</keyword>
<keyword evidence="3 6" id="KW-0479">Metal-binding</keyword>
<dbReference type="Proteomes" id="UP001500657">
    <property type="component" value="Unassembled WGS sequence"/>
</dbReference>
<feature type="binding site" evidence="6">
    <location>
        <position position="525"/>
    </location>
    <ligand>
        <name>Zn(2+)</name>
        <dbReference type="ChEBI" id="CHEBI:29105"/>
    </ligand>
</feature>
<organism evidence="7 8">
    <name type="scientific">Rhodanobacter caeni</name>
    <dbReference type="NCBI Taxonomy" id="657654"/>
    <lineage>
        <taxon>Bacteria</taxon>
        <taxon>Pseudomonadati</taxon>
        <taxon>Pseudomonadota</taxon>
        <taxon>Gammaproteobacteria</taxon>
        <taxon>Lysobacterales</taxon>
        <taxon>Rhodanobacteraceae</taxon>
        <taxon>Rhodanobacter</taxon>
    </lineage>
</organism>
<evidence type="ECO:0000256" key="3">
    <source>
        <dbReference type="ARBA" id="ARBA00022723"/>
    </source>
</evidence>
<evidence type="ECO:0000313" key="7">
    <source>
        <dbReference type="EMBL" id="GAA0238851.1"/>
    </source>
</evidence>
<dbReference type="RefSeq" id="WP_343879047.1">
    <property type="nucleotide sequence ID" value="NZ_BAAAFO010000001.1"/>
</dbReference>
<keyword evidence="4 6" id="KW-0862">Zinc</keyword>
<sequence length="835" mass="93034">MSVSEAMTDFAGTGTGVDAGAVREACAQAVHSIAPSWPLDGAVAINPHWYRIHMPVREVAARLVLLGGINVLPQQGYLRECWSQGRITSADLEAARAQSTIADLPDAQALVAALYEPPVTAMPLIVDELDDSAGGTRHLPWRGEIMFQLSQVCAAYFDKDQSHWLPRAPQGLYRFWTDTLRHEKGLGMVMGLPGLRDTLRGLPDTAEVAMHWALARLQLPETALEPYFESLLLSINGWASWCAWLKYQADGRGLADRHLEELLAMRLVWEALLLECHPHRADMAAARLRMAWAVFPQRLAAVTHRARIDEVWQMALEQRFQRELADKLQAAVGLGHGAAPADAQMVFCIDIRSEPMRRALEALDDRIQTRAFAGFFGLPMSYRPLGAPTSRPQLPGLAFPEVEVEDQILAPADSSPDDAPARRQRMRRLAAHGQWQNTTRWPNTTFSYVEAVGFGYLRRLWQWLRPPATPRHNDDHHGLPHACRTLARPRLMGVPLERQVALAAGALRVMGIDRELAPLVVLTGHASQSCNNAHASTLDCGACGGQSGEANVRALAALLNEPEVRAALARDEGIEIPQATWFMAALHNTTTDEIQGFDLDLLPAPKQPRWQQLQQTLERAGDRVRRERAPSLWMSATGSPDEVLTRFRRRANDGSETRPEWGLTTNAGFIIGPRELTRHASFTRCYLHDYDAQADTDFSVLEKLMLGPLVVTHWLGWQYHASTTDPLHYGAGNKVLHNVIGGRIGVFEGNGGDLRIGIPRQSLSDGRTWRHEPLRQTTVIAAPRDAIDDILARHEVLQRIIGNGWMILWQYEGGRLMRWTDGRWLPLKQDVSGVE</sequence>
<evidence type="ECO:0000256" key="6">
    <source>
        <dbReference type="HAMAP-Rule" id="MF_01871"/>
    </source>
</evidence>
<comment type="similarity">
    <text evidence="6">Belongs to the inorganic carbon transporter (TC 9.A.2) DabA family.</text>
</comment>
<keyword evidence="8" id="KW-1185">Reference proteome</keyword>
<comment type="subunit">
    <text evidence="6">Forms a complex with DabB.</text>
</comment>
<accession>A0ABN0U4Y6</accession>
<dbReference type="InterPro" id="IPR018752">
    <property type="entry name" value="DabA"/>
</dbReference>
<evidence type="ECO:0000256" key="2">
    <source>
        <dbReference type="ARBA" id="ARBA00022475"/>
    </source>
</evidence>
<comment type="caution">
    <text evidence="7">The sequence shown here is derived from an EMBL/GenBank/DDBJ whole genome shotgun (WGS) entry which is preliminary data.</text>
</comment>
<dbReference type="PANTHER" id="PTHR38344">
    <property type="entry name" value="UPF0753 PROTEIN AQ_863"/>
    <property type="match status" value="1"/>
</dbReference>
<comment type="subcellular location">
    <subcellularLocation>
        <location evidence="6">Cell membrane</location>
        <topology evidence="6">Peripheral membrane protein</topology>
    </subcellularLocation>
</comment>
<gene>
    <name evidence="6" type="primary">dabA</name>
    <name evidence="7" type="ORF">GCM10009126_00530</name>
</gene>
<protein>
    <recommendedName>
        <fullName evidence="6">Probable inorganic carbon transporter subunit DabA</fullName>
    </recommendedName>
</protein>
<dbReference type="Pfam" id="PF10070">
    <property type="entry name" value="DabA"/>
    <property type="match status" value="1"/>
</dbReference>